<dbReference type="Pfam" id="PF17827">
    <property type="entry name" value="PrmC_N"/>
    <property type="match status" value="1"/>
</dbReference>
<keyword evidence="3 5" id="KW-0949">S-adenosyl-L-methionine</keyword>
<keyword evidence="2 5" id="KW-0808">Transferase</keyword>
<dbReference type="PROSITE" id="PS00092">
    <property type="entry name" value="N6_MTASE"/>
    <property type="match status" value="1"/>
</dbReference>
<dbReference type="PANTHER" id="PTHR18895:SF74">
    <property type="entry name" value="MTRF1L RELEASE FACTOR GLUTAMINE METHYLTRANSFERASE"/>
    <property type="match status" value="1"/>
</dbReference>
<feature type="binding site" evidence="5">
    <location>
        <position position="175"/>
    </location>
    <ligand>
        <name>S-adenosyl-L-methionine</name>
        <dbReference type="ChEBI" id="CHEBI:59789"/>
    </ligand>
</feature>
<comment type="similarity">
    <text evidence="5">Belongs to the protein N5-glutamine methyltransferase family. PrmC subfamily.</text>
</comment>
<organism evidence="8 9">
    <name type="scientific">Aestuariispira insulae</name>
    <dbReference type="NCBI Taxonomy" id="1461337"/>
    <lineage>
        <taxon>Bacteria</taxon>
        <taxon>Pseudomonadati</taxon>
        <taxon>Pseudomonadota</taxon>
        <taxon>Alphaproteobacteria</taxon>
        <taxon>Rhodospirillales</taxon>
        <taxon>Kiloniellaceae</taxon>
        <taxon>Aestuariispira</taxon>
    </lineage>
</organism>
<evidence type="ECO:0000256" key="2">
    <source>
        <dbReference type="ARBA" id="ARBA00022679"/>
    </source>
</evidence>
<dbReference type="NCBIfam" id="TIGR03534">
    <property type="entry name" value="RF_mod_PrmC"/>
    <property type="match status" value="1"/>
</dbReference>
<dbReference type="SUPFAM" id="SSF53335">
    <property type="entry name" value="S-adenosyl-L-methionine-dependent methyltransferases"/>
    <property type="match status" value="1"/>
</dbReference>
<feature type="domain" description="Methyltransferase small" evidence="6">
    <location>
        <begin position="117"/>
        <end position="196"/>
    </location>
</feature>
<dbReference type="Pfam" id="PF05175">
    <property type="entry name" value="MTS"/>
    <property type="match status" value="1"/>
</dbReference>
<evidence type="ECO:0000313" key="8">
    <source>
        <dbReference type="EMBL" id="RED48061.1"/>
    </source>
</evidence>
<dbReference type="Proteomes" id="UP000256845">
    <property type="component" value="Unassembled WGS sequence"/>
</dbReference>
<dbReference type="EC" id="2.1.1.297" evidence="5"/>
<feature type="binding site" evidence="5">
    <location>
        <begin position="123"/>
        <end position="127"/>
    </location>
    <ligand>
        <name>S-adenosyl-L-methionine</name>
        <dbReference type="ChEBI" id="CHEBI:59789"/>
    </ligand>
</feature>
<dbReference type="EMBL" id="QRDW01000008">
    <property type="protein sequence ID" value="RED48061.1"/>
    <property type="molecule type" value="Genomic_DNA"/>
</dbReference>
<dbReference type="InterPro" id="IPR019874">
    <property type="entry name" value="RF_methyltr_PrmC"/>
</dbReference>
<dbReference type="InterPro" id="IPR050320">
    <property type="entry name" value="N5-glutamine_MTase"/>
</dbReference>
<name>A0A3D9HFN5_9PROT</name>
<keyword evidence="1 5" id="KW-0489">Methyltransferase</keyword>
<dbReference type="Gene3D" id="3.40.50.150">
    <property type="entry name" value="Vaccinia Virus protein VP39"/>
    <property type="match status" value="1"/>
</dbReference>
<reference evidence="8 9" key="1">
    <citation type="submission" date="2018-07" db="EMBL/GenBank/DDBJ databases">
        <title>Genomic Encyclopedia of Type Strains, Phase III (KMG-III): the genomes of soil and plant-associated and newly described type strains.</title>
        <authorList>
            <person name="Whitman W."/>
        </authorList>
    </citation>
    <scope>NUCLEOTIDE SEQUENCE [LARGE SCALE GENOMIC DNA]</scope>
    <source>
        <strain evidence="8 9">CECT 8488</strain>
    </source>
</reference>
<dbReference type="InterPro" id="IPR007848">
    <property type="entry name" value="Small_mtfrase_dom"/>
</dbReference>
<evidence type="ECO:0000259" key="7">
    <source>
        <dbReference type="Pfam" id="PF17827"/>
    </source>
</evidence>
<feature type="domain" description="Release factor glutamine methyltransferase N-terminal" evidence="7">
    <location>
        <begin position="11"/>
        <end position="77"/>
    </location>
</feature>
<comment type="catalytic activity">
    <reaction evidence="4 5">
        <text>L-glutaminyl-[peptide chain release factor] + S-adenosyl-L-methionine = N(5)-methyl-L-glutaminyl-[peptide chain release factor] + S-adenosyl-L-homocysteine + H(+)</text>
        <dbReference type="Rhea" id="RHEA:42896"/>
        <dbReference type="Rhea" id="RHEA-COMP:10271"/>
        <dbReference type="Rhea" id="RHEA-COMP:10272"/>
        <dbReference type="ChEBI" id="CHEBI:15378"/>
        <dbReference type="ChEBI" id="CHEBI:30011"/>
        <dbReference type="ChEBI" id="CHEBI:57856"/>
        <dbReference type="ChEBI" id="CHEBI:59789"/>
        <dbReference type="ChEBI" id="CHEBI:61891"/>
        <dbReference type="EC" id="2.1.1.297"/>
    </reaction>
</comment>
<dbReference type="HAMAP" id="MF_02126">
    <property type="entry name" value="RF_methyltr_PrmC"/>
    <property type="match status" value="1"/>
</dbReference>
<dbReference type="PRINTS" id="PR00507">
    <property type="entry name" value="N12N6MTFRASE"/>
</dbReference>
<keyword evidence="9" id="KW-1185">Reference proteome</keyword>
<protein>
    <recommendedName>
        <fullName evidence="5">Release factor glutamine methyltransferase</fullName>
        <shortName evidence="5">RF MTase</shortName>
        <ecNumber evidence="5">2.1.1.297</ecNumber>
    </recommendedName>
    <alternativeName>
        <fullName evidence="5">N5-glutamine methyltransferase PrmC</fullName>
    </alternativeName>
    <alternativeName>
        <fullName evidence="5">Protein-(glutamine-N5) MTase PrmC</fullName>
    </alternativeName>
    <alternativeName>
        <fullName evidence="5">Protein-glutamine N-methyltransferase PrmC</fullName>
    </alternativeName>
</protein>
<comment type="caution">
    <text evidence="8">The sequence shown here is derived from an EMBL/GenBank/DDBJ whole genome shotgun (WGS) entry which is preliminary data.</text>
</comment>
<dbReference type="InterPro" id="IPR029063">
    <property type="entry name" value="SAM-dependent_MTases_sf"/>
</dbReference>
<dbReference type="InterPro" id="IPR002052">
    <property type="entry name" value="DNA_methylase_N6_adenine_CS"/>
</dbReference>
<dbReference type="Gene3D" id="1.10.8.10">
    <property type="entry name" value="DNA helicase RuvA subunit, C-terminal domain"/>
    <property type="match status" value="1"/>
</dbReference>
<evidence type="ECO:0000313" key="9">
    <source>
        <dbReference type="Proteomes" id="UP000256845"/>
    </source>
</evidence>
<dbReference type="AlphaFoldDB" id="A0A3D9HFN5"/>
<evidence type="ECO:0000256" key="1">
    <source>
        <dbReference type="ARBA" id="ARBA00022603"/>
    </source>
</evidence>
<evidence type="ECO:0000256" key="3">
    <source>
        <dbReference type="ARBA" id="ARBA00022691"/>
    </source>
</evidence>
<evidence type="ECO:0000259" key="6">
    <source>
        <dbReference type="Pfam" id="PF05175"/>
    </source>
</evidence>
<dbReference type="GO" id="GO:0102559">
    <property type="term" value="F:peptide chain release factor N(5)-glutamine methyltransferase activity"/>
    <property type="evidence" value="ECO:0007669"/>
    <property type="project" value="UniProtKB-EC"/>
</dbReference>
<evidence type="ECO:0000256" key="4">
    <source>
        <dbReference type="ARBA" id="ARBA00048391"/>
    </source>
</evidence>
<dbReference type="RefSeq" id="WP_115937691.1">
    <property type="nucleotide sequence ID" value="NZ_QRDW01000008.1"/>
</dbReference>
<feature type="binding site" evidence="5">
    <location>
        <position position="146"/>
    </location>
    <ligand>
        <name>S-adenosyl-L-methionine</name>
        <dbReference type="ChEBI" id="CHEBI:59789"/>
    </ligand>
</feature>
<feature type="binding site" evidence="5">
    <location>
        <begin position="189"/>
        <end position="192"/>
    </location>
    <ligand>
        <name>substrate</name>
    </ligand>
</feature>
<dbReference type="InterPro" id="IPR040758">
    <property type="entry name" value="PrmC_N"/>
</dbReference>
<accession>A0A3D9HFN5</accession>
<comment type="function">
    <text evidence="5">Methylates the class 1 translation termination release factors RF1/PrfA and RF2/PrfB on the glutamine residue of the universally conserved GGQ motif.</text>
</comment>
<dbReference type="CDD" id="cd02440">
    <property type="entry name" value="AdoMet_MTases"/>
    <property type="match status" value="1"/>
</dbReference>
<dbReference type="PANTHER" id="PTHR18895">
    <property type="entry name" value="HEMK METHYLTRANSFERASE"/>
    <property type="match status" value="1"/>
</dbReference>
<feature type="binding site" evidence="5">
    <location>
        <position position="189"/>
    </location>
    <ligand>
        <name>S-adenosyl-L-methionine</name>
        <dbReference type="ChEBI" id="CHEBI:59789"/>
    </ligand>
</feature>
<evidence type="ECO:0000256" key="5">
    <source>
        <dbReference type="HAMAP-Rule" id="MF_02126"/>
    </source>
</evidence>
<dbReference type="InterPro" id="IPR004556">
    <property type="entry name" value="HemK-like"/>
</dbReference>
<dbReference type="NCBIfam" id="TIGR00536">
    <property type="entry name" value="hemK_fam"/>
    <property type="match status" value="1"/>
</dbReference>
<sequence>MSDLPRADDCLINAEEKLRTAGIEGPRREARLLLAYHLGCTVERVMAFPEEPVADRQRFDAMIARRAAREPLSHITGLREFWSLDFEVSSHVLDPRPDSETLIEAVLTLSPPADRPLSIVDFGTGSGCLLLTLLSERPLAKGTAVDLSPDALAVAQRNAIRHGLAERCSFIRSNWAENVTGPFDIVISNPPYIESATVLDLEPEVRDHEPHLALDGGADGLVAYRALIPQAFSLLREGGLIALELGMGQAGQVSEILLQSGFSEINTHCDLAGIERCLTARHP</sequence>
<dbReference type="GO" id="GO:0003676">
    <property type="term" value="F:nucleic acid binding"/>
    <property type="evidence" value="ECO:0007669"/>
    <property type="project" value="InterPro"/>
</dbReference>
<gene>
    <name evidence="5" type="primary">prmC</name>
    <name evidence="8" type="ORF">DFP90_10879</name>
</gene>
<proteinExistence type="inferred from homology"/>
<dbReference type="OrthoDB" id="9800643at2"/>
<dbReference type="GO" id="GO:0032259">
    <property type="term" value="P:methylation"/>
    <property type="evidence" value="ECO:0007669"/>
    <property type="project" value="UniProtKB-KW"/>
</dbReference>